<organism evidence="1 2">
    <name type="scientific">Spectribacter acetivorans</name>
    <dbReference type="NCBI Taxonomy" id="3075603"/>
    <lineage>
        <taxon>Bacteria</taxon>
        <taxon>Pseudomonadati</taxon>
        <taxon>Pseudomonadota</taxon>
        <taxon>Gammaproteobacteria</taxon>
        <taxon>Salinisphaerales</taxon>
        <taxon>Salinisphaeraceae</taxon>
        <taxon>Spectribacter</taxon>
    </lineage>
</organism>
<dbReference type="Proteomes" id="UP001259982">
    <property type="component" value="Unassembled WGS sequence"/>
</dbReference>
<gene>
    <name evidence="1" type="ORF">RM531_11980</name>
</gene>
<proteinExistence type="predicted"/>
<dbReference type="Pfam" id="PF09720">
    <property type="entry name" value="Unstab_antitox"/>
    <property type="match status" value="1"/>
</dbReference>
<dbReference type="RefSeq" id="WP_311659550.1">
    <property type="nucleotide sequence ID" value="NZ_JAVRHY010000011.1"/>
</dbReference>
<sequence>MNDSPASLEQTLLALPRNERARMASRLIASLDDAAETDTAAVQAAWIEEADRRYRAYLDGKEPAYAADEVIRDLLREND</sequence>
<comment type="caution">
    <text evidence="1">The sequence shown here is derived from an EMBL/GenBank/DDBJ whole genome shotgun (WGS) entry which is preliminary data.</text>
</comment>
<dbReference type="InterPro" id="IPR013406">
    <property type="entry name" value="CHP02574_addiction_mod"/>
</dbReference>
<accession>A0ABU3B9P8</accession>
<name>A0ABU3B9P8_9GAMM</name>
<reference evidence="1 2" key="1">
    <citation type="submission" date="2023-09" db="EMBL/GenBank/DDBJ databases">
        <authorList>
            <person name="Rey-Velasco X."/>
        </authorList>
    </citation>
    <scope>NUCLEOTIDE SEQUENCE [LARGE SCALE GENOMIC DNA]</scope>
    <source>
        <strain evidence="1 2">P385</strain>
    </source>
</reference>
<dbReference type="EMBL" id="JAVRHY010000011">
    <property type="protein sequence ID" value="MDT0619194.1"/>
    <property type="molecule type" value="Genomic_DNA"/>
</dbReference>
<protein>
    <submittedName>
        <fullName evidence="1">Addiction module protein</fullName>
    </submittedName>
</protein>
<evidence type="ECO:0000313" key="2">
    <source>
        <dbReference type="Proteomes" id="UP001259982"/>
    </source>
</evidence>
<keyword evidence="2" id="KW-1185">Reference proteome</keyword>
<evidence type="ECO:0000313" key="1">
    <source>
        <dbReference type="EMBL" id="MDT0619194.1"/>
    </source>
</evidence>